<dbReference type="InterPro" id="IPR043128">
    <property type="entry name" value="Rev_trsase/Diguanyl_cyclase"/>
</dbReference>
<feature type="domain" description="EAL" evidence="1">
    <location>
        <begin position="169"/>
        <end position="421"/>
    </location>
</feature>
<dbReference type="InterPro" id="IPR029787">
    <property type="entry name" value="Nucleotide_cyclase"/>
</dbReference>
<keyword evidence="3" id="KW-0378">Hydrolase</keyword>
<keyword evidence="4" id="KW-1185">Reference proteome</keyword>
<evidence type="ECO:0000259" key="2">
    <source>
        <dbReference type="PROSITE" id="PS50887"/>
    </source>
</evidence>
<dbReference type="eggNOG" id="COG2199">
    <property type="taxonomic scope" value="Bacteria"/>
</dbReference>
<dbReference type="PANTHER" id="PTHR33121:SF79">
    <property type="entry name" value="CYCLIC DI-GMP PHOSPHODIESTERASE PDED-RELATED"/>
    <property type="match status" value="1"/>
</dbReference>
<feature type="domain" description="GGDEF" evidence="2">
    <location>
        <begin position="1318"/>
        <end position="1444"/>
    </location>
</feature>
<dbReference type="InterPro" id="IPR035919">
    <property type="entry name" value="EAL_sf"/>
</dbReference>
<gene>
    <name evidence="3" type="primary">gmr_3</name>
    <name evidence="3" type="ORF">ERS852385_01609</name>
</gene>
<dbReference type="InterPro" id="IPR050706">
    <property type="entry name" value="Cyclic-di-GMP_PDE-like"/>
</dbReference>
<protein>
    <submittedName>
        <fullName evidence="3">Cyclic di-GMP phosphodiesterase Gmr</fullName>
        <ecNumber evidence="3">3.1.4.52</ecNumber>
    </submittedName>
</protein>
<dbReference type="PROSITE" id="PS50883">
    <property type="entry name" value="EAL"/>
    <property type="match status" value="1"/>
</dbReference>
<dbReference type="EMBL" id="CYYU01000011">
    <property type="protein sequence ID" value="CUN88713.1"/>
    <property type="molecule type" value="Genomic_DNA"/>
</dbReference>
<dbReference type="SMART" id="SM00267">
    <property type="entry name" value="GGDEF"/>
    <property type="match status" value="1"/>
</dbReference>
<dbReference type="RefSeq" id="WP_055162068.1">
    <property type="nucleotide sequence ID" value="NZ_CABIWZ010000011.1"/>
</dbReference>
<dbReference type="PROSITE" id="PS50887">
    <property type="entry name" value="GGDEF"/>
    <property type="match status" value="2"/>
</dbReference>
<accession>A0A174AKF6</accession>
<organism evidence="3 4">
    <name type="scientific">Mitsuokella jalaludinii</name>
    <dbReference type="NCBI Taxonomy" id="187979"/>
    <lineage>
        <taxon>Bacteria</taxon>
        <taxon>Bacillati</taxon>
        <taxon>Bacillota</taxon>
        <taxon>Negativicutes</taxon>
        <taxon>Selenomonadales</taxon>
        <taxon>Selenomonadaceae</taxon>
        <taxon>Mitsuokella</taxon>
    </lineage>
</organism>
<dbReference type="GO" id="GO:0071111">
    <property type="term" value="F:cyclic-guanylate-specific phosphodiesterase activity"/>
    <property type="evidence" value="ECO:0007669"/>
    <property type="project" value="UniProtKB-EC"/>
</dbReference>
<dbReference type="eggNOG" id="COG2200">
    <property type="taxonomic scope" value="Bacteria"/>
</dbReference>
<dbReference type="SUPFAM" id="SSF55781">
    <property type="entry name" value="GAF domain-like"/>
    <property type="match status" value="1"/>
</dbReference>
<dbReference type="Gene3D" id="3.30.450.20">
    <property type="entry name" value="PAS domain"/>
    <property type="match status" value="1"/>
</dbReference>
<dbReference type="OrthoDB" id="9805474at2"/>
<dbReference type="InterPro" id="IPR035965">
    <property type="entry name" value="PAS-like_dom_sf"/>
</dbReference>
<dbReference type="Gene3D" id="3.20.20.450">
    <property type="entry name" value="EAL domain"/>
    <property type="match status" value="1"/>
</dbReference>
<evidence type="ECO:0000313" key="4">
    <source>
        <dbReference type="Proteomes" id="UP000095546"/>
    </source>
</evidence>
<dbReference type="Gene3D" id="3.30.450.40">
    <property type="match status" value="1"/>
</dbReference>
<dbReference type="SUPFAM" id="SSF55073">
    <property type="entry name" value="Nucleotide cyclase"/>
    <property type="match status" value="3"/>
</dbReference>
<dbReference type="SUPFAM" id="SSF55785">
    <property type="entry name" value="PYP-like sensor domain (PAS domain)"/>
    <property type="match status" value="1"/>
</dbReference>
<dbReference type="InterPro" id="IPR001633">
    <property type="entry name" value="EAL_dom"/>
</dbReference>
<dbReference type="STRING" id="187979.ERS852385_01609"/>
<evidence type="ECO:0000259" key="1">
    <source>
        <dbReference type="PROSITE" id="PS50883"/>
    </source>
</evidence>
<dbReference type="SMART" id="SM00052">
    <property type="entry name" value="EAL"/>
    <property type="match status" value="1"/>
</dbReference>
<dbReference type="InterPro" id="IPR000160">
    <property type="entry name" value="GGDEF_dom"/>
</dbReference>
<evidence type="ECO:0000313" key="3">
    <source>
        <dbReference type="EMBL" id="CUN88713.1"/>
    </source>
</evidence>
<sequence length="1444" mass="164991">MITHTRRTHLGRQEFLQAAAEHLQQEWRDGHHIKSCPVFFNITNFHLYNAAHGFRQGDLCLQHIENILQEVFPCQPVVHLGADNFAVLAEAMDVQSRIDTACQRVLAFIGNPNIALKAGIRFLTGLPSTKDLNVTFDSEAKIACDTIKKDASRHWAVYTEELGLRHQMQNYVREHLDQAMAKGYIRVYLQPVVRTLTGELVSAEALARWESPQYGTIAPGIFIPVLEEAHLIHKLDAYILHTVAKMAREKLDANLPVLPISVNLSRLDFLLQDPFAVAETIREEYRLPLGLIQIEVTENALVDRMDSVLNGIQKFQKKGYPVLLDDFGSGYSSLNVLKDYDFDTIKFDMKFLHPFTAKSRKILKYLVSMAKDLSVHTLAEGAETKEQCDFLREIGCEKIQGYYYGKPVPCEDFQQYCLDNDLHLESRDDTELLNKAGLVDMNQTAPVAILYDDNEQMTMLQANALYLDALHSIGTPSVERVNINFRSKNFPMNEKFRRFLERSKATGQWESMMYVDNGQYMRVKIKELAARGTHSVHQLHLSNISADKAFDDTHSHRFDTIVRNVLLTYDAIWYVNLDQDVIEIIEALAGTRVGMQFHDTAATMQRFASRYVHPADRERFLAFAAPAALYERASTSPKSFITAPFRILMSDGHYVWIFFTSMALFKSTSREMLICFNRNFIEQIPDRTVIIRQMLESYGIAKDFFAAGQDPLYQGAFATMLEDMDVEFFWKDRQHRFCGASRAFLKARGVRDIAEIRGRTDKELGWQLLAEQAYETEETVMRTGTPLLGVREQIDIGHRLQEIRAAKFPIRQDGQVIGIFIKLSTLVDAPARREQDAALGLIDEETHLLSYCGMLRDALLYADEYRLHGNDYTATLLDVPEFDGIGMKYGKDFRRHLLQKIVALLHKDLPAACSIARVGSCCFIILSKNAQDNGLQEAALRITQEVHAIREVDGHPCTLYMHYAKAHGAEVRSLDSLMRLLIQRLQRAEEKRYGLTPYSNDNLLFSRDLFDTLPFGVIISDPATHELLYLNQAQRRELGLTYDEPLAGKTCYRLLMGANAPCDNCNESKLRHNVCQVHIYHNDTMNANLLLCHTLVPWNGKSCHFCMAINLDKYQQRHAAHDKVLYQELSINDIIRAGMYEIDPESGIRKMMNRLGHLLSADHLLIAEETATMLRCSHFWDAQDALPLSREIQPFPREEIHSLYEHFLKEPVFTIDDVEAFCRDNGYAPRLPNLQRLIFVRLRLDDRAYGYLEVINPAPEQMEKALPLLQALARFFSILLRNRNLIRHIDRLGKIDPLTAIMNRRGLLDYLQNLPDNRQYAFFFGDLNGLKETNDRLGHEAGDTLIKAAASLLESACPTDAVFRMGGDEFLMVEEIQDSAQAGAICAQLHDRFRTAGISIALGYALARTPIDNIDTVLAKADRRMYQEKIQHHQTRHQHIDIDN</sequence>
<dbReference type="Pfam" id="PF00990">
    <property type="entry name" value="GGDEF"/>
    <property type="match status" value="3"/>
</dbReference>
<dbReference type="Pfam" id="PF00563">
    <property type="entry name" value="EAL"/>
    <property type="match status" value="1"/>
</dbReference>
<dbReference type="NCBIfam" id="TIGR00254">
    <property type="entry name" value="GGDEF"/>
    <property type="match status" value="1"/>
</dbReference>
<dbReference type="Proteomes" id="UP000095546">
    <property type="component" value="Unassembled WGS sequence"/>
</dbReference>
<dbReference type="CDD" id="cd01948">
    <property type="entry name" value="EAL"/>
    <property type="match status" value="1"/>
</dbReference>
<name>A0A174AKF6_9FIRM</name>
<proteinExistence type="predicted"/>
<dbReference type="Gene3D" id="3.30.70.270">
    <property type="match status" value="3"/>
</dbReference>
<dbReference type="SUPFAM" id="SSF141868">
    <property type="entry name" value="EAL domain-like"/>
    <property type="match status" value="1"/>
</dbReference>
<reference evidence="3 4" key="1">
    <citation type="submission" date="2015-09" db="EMBL/GenBank/DDBJ databases">
        <authorList>
            <consortium name="Pathogen Informatics"/>
        </authorList>
    </citation>
    <scope>NUCLEOTIDE SEQUENCE [LARGE SCALE GENOMIC DNA]</scope>
    <source>
        <strain evidence="3 4">2789STDY5608828</strain>
    </source>
</reference>
<dbReference type="EC" id="3.1.4.52" evidence="3"/>
<dbReference type="InterPro" id="IPR029016">
    <property type="entry name" value="GAF-like_dom_sf"/>
</dbReference>
<dbReference type="PANTHER" id="PTHR33121">
    <property type="entry name" value="CYCLIC DI-GMP PHOSPHODIESTERASE PDEF"/>
    <property type="match status" value="1"/>
</dbReference>
<dbReference type="CDD" id="cd01949">
    <property type="entry name" value="GGDEF"/>
    <property type="match status" value="1"/>
</dbReference>
<feature type="domain" description="GGDEF" evidence="2">
    <location>
        <begin position="870"/>
        <end position="1003"/>
    </location>
</feature>